<name>A0AAV9HJV3_9PEZI</name>
<dbReference type="InterPro" id="IPR011990">
    <property type="entry name" value="TPR-like_helical_dom_sf"/>
</dbReference>
<dbReference type="PANTHER" id="PTHR47332:SF6">
    <property type="entry name" value="SET DOMAIN-CONTAINING PROTEIN"/>
    <property type="match status" value="1"/>
</dbReference>
<keyword evidence="1" id="KW-0732">Signal</keyword>
<evidence type="ECO:0000313" key="4">
    <source>
        <dbReference type="Proteomes" id="UP001321749"/>
    </source>
</evidence>
<dbReference type="Pfam" id="PF00856">
    <property type="entry name" value="SET"/>
    <property type="match status" value="1"/>
</dbReference>
<dbReference type="AlphaFoldDB" id="A0AAV9HJV3"/>
<comment type="caution">
    <text evidence="3">The sequence shown here is derived from an EMBL/GenBank/DDBJ whole genome shotgun (WGS) entry which is preliminary data.</text>
</comment>
<sequence length="432" mass="48111">MRPFAPQLSIQGLLLAVVASGALAGEFESRSHQCPHLPAARLEWASHYRACPLPGTVTLADESSQGFAWAFPLKCITPAATENNTAPRADCLFTSTSFRNGHGISLIASAITTSHLIGMGSFDDAPLPLAAQQRLSLGPAYKIVPVEGKGMGVIAARSIKRGEIIMTDHPAILIGTSFLANSKPHHRRRVLKQAIRQLPEATRKKVESLQRGKEEYEVDAILGPNANTVLLGEEGGGQVHVGLFAETARINHACRPNAHSKFSERRLTMEVMAHRAIEAGEEITMSYIPITTPIEERHKYLKEHWGFDCTCPLCRSSKDAIEESESWRRRQTSLKSTIEDARKQGFYEDAITMSEEWLQFAEWDMIPPLAPEFQDSLVDLYLQNGDMVNATRYARMAYDGWAKFGSVDDEKLEDARLMVNKIDKINEEKRQR</sequence>
<evidence type="ECO:0000259" key="2">
    <source>
        <dbReference type="PROSITE" id="PS50280"/>
    </source>
</evidence>
<organism evidence="3 4">
    <name type="scientific">Cladorrhinum samala</name>
    <dbReference type="NCBI Taxonomy" id="585594"/>
    <lineage>
        <taxon>Eukaryota</taxon>
        <taxon>Fungi</taxon>
        <taxon>Dikarya</taxon>
        <taxon>Ascomycota</taxon>
        <taxon>Pezizomycotina</taxon>
        <taxon>Sordariomycetes</taxon>
        <taxon>Sordariomycetidae</taxon>
        <taxon>Sordariales</taxon>
        <taxon>Podosporaceae</taxon>
        <taxon>Cladorrhinum</taxon>
    </lineage>
</organism>
<reference evidence="3" key="2">
    <citation type="submission" date="2023-06" db="EMBL/GenBank/DDBJ databases">
        <authorList>
            <consortium name="Lawrence Berkeley National Laboratory"/>
            <person name="Mondo S.J."/>
            <person name="Hensen N."/>
            <person name="Bonometti L."/>
            <person name="Westerberg I."/>
            <person name="Brannstrom I.O."/>
            <person name="Guillou S."/>
            <person name="Cros-Aarteil S."/>
            <person name="Calhoun S."/>
            <person name="Haridas S."/>
            <person name="Kuo A."/>
            <person name="Pangilinan J."/>
            <person name="Riley R."/>
            <person name="Labutti K."/>
            <person name="Andreopoulos B."/>
            <person name="Lipzen A."/>
            <person name="Chen C."/>
            <person name="Yanf M."/>
            <person name="Daum C."/>
            <person name="Ng V."/>
            <person name="Clum A."/>
            <person name="Steindorff A."/>
            <person name="Ohm R."/>
            <person name="Martin F."/>
            <person name="Silar P."/>
            <person name="Natvig D."/>
            <person name="Lalanne C."/>
            <person name="Gautier V."/>
            <person name="Ament-Velasquez S.L."/>
            <person name="Kruys A."/>
            <person name="Hutchinson M.I."/>
            <person name="Powell A.J."/>
            <person name="Barry K."/>
            <person name="Miller A.N."/>
            <person name="Grigoriev I.V."/>
            <person name="Debuchy R."/>
            <person name="Gladieux P."/>
            <person name="Thoren M.H."/>
            <person name="Johannesson H."/>
        </authorList>
    </citation>
    <scope>NUCLEOTIDE SEQUENCE</scope>
    <source>
        <strain evidence="3">PSN324</strain>
    </source>
</reference>
<keyword evidence="4" id="KW-1185">Reference proteome</keyword>
<reference evidence="3" key="1">
    <citation type="journal article" date="2023" name="Mol. Phylogenet. Evol.">
        <title>Genome-scale phylogeny and comparative genomics of the fungal order Sordariales.</title>
        <authorList>
            <person name="Hensen N."/>
            <person name="Bonometti L."/>
            <person name="Westerberg I."/>
            <person name="Brannstrom I.O."/>
            <person name="Guillou S."/>
            <person name="Cros-Aarteil S."/>
            <person name="Calhoun S."/>
            <person name="Haridas S."/>
            <person name="Kuo A."/>
            <person name="Mondo S."/>
            <person name="Pangilinan J."/>
            <person name="Riley R."/>
            <person name="LaButti K."/>
            <person name="Andreopoulos B."/>
            <person name="Lipzen A."/>
            <person name="Chen C."/>
            <person name="Yan M."/>
            <person name="Daum C."/>
            <person name="Ng V."/>
            <person name="Clum A."/>
            <person name="Steindorff A."/>
            <person name="Ohm R.A."/>
            <person name="Martin F."/>
            <person name="Silar P."/>
            <person name="Natvig D.O."/>
            <person name="Lalanne C."/>
            <person name="Gautier V."/>
            <person name="Ament-Velasquez S.L."/>
            <person name="Kruys A."/>
            <person name="Hutchinson M.I."/>
            <person name="Powell A.J."/>
            <person name="Barry K."/>
            <person name="Miller A.N."/>
            <person name="Grigoriev I.V."/>
            <person name="Debuchy R."/>
            <person name="Gladieux P."/>
            <person name="Hiltunen Thoren M."/>
            <person name="Johannesson H."/>
        </authorList>
    </citation>
    <scope>NUCLEOTIDE SEQUENCE</scope>
    <source>
        <strain evidence="3">PSN324</strain>
    </source>
</reference>
<feature type="domain" description="SET" evidence="2">
    <location>
        <begin position="133"/>
        <end position="288"/>
    </location>
</feature>
<dbReference type="EMBL" id="MU865040">
    <property type="protein sequence ID" value="KAK4459321.1"/>
    <property type="molecule type" value="Genomic_DNA"/>
</dbReference>
<dbReference type="Proteomes" id="UP001321749">
    <property type="component" value="Unassembled WGS sequence"/>
</dbReference>
<dbReference type="Gene3D" id="2.170.270.10">
    <property type="entry name" value="SET domain"/>
    <property type="match status" value="1"/>
</dbReference>
<feature type="signal peptide" evidence="1">
    <location>
        <begin position="1"/>
        <end position="24"/>
    </location>
</feature>
<dbReference type="SUPFAM" id="SSF82199">
    <property type="entry name" value="SET domain"/>
    <property type="match status" value="1"/>
</dbReference>
<feature type="chain" id="PRO_5043564026" description="SET domain-containing protein" evidence="1">
    <location>
        <begin position="25"/>
        <end position="432"/>
    </location>
</feature>
<dbReference type="Gene3D" id="1.25.40.10">
    <property type="entry name" value="Tetratricopeptide repeat domain"/>
    <property type="match status" value="1"/>
</dbReference>
<dbReference type="PROSITE" id="PS50280">
    <property type="entry name" value="SET"/>
    <property type="match status" value="1"/>
</dbReference>
<proteinExistence type="predicted"/>
<dbReference type="PANTHER" id="PTHR47332">
    <property type="entry name" value="SET DOMAIN-CONTAINING PROTEIN 5"/>
    <property type="match status" value="1"/>
</dbReference>
<gene>
    <name evidence="3" type="ORF">QBC42DRAFT_312098</name>
</gene>
<dbReference type="InterPro" id="IPR046341">
    <property type="entry name" value="SET_dom_sf"/>
</dbReference>
<evidence type="ECO:0000256" key="1">
    <source>
        <dbReference type="SAM" id="SignalP"/>
    </source>
</evidence>
<protein>
    <recommendedName>
        <fullName evidence="2">SET domain-containing protein</fullName>
    </recommendedName>
</protein>
<dbReference type="CDD" id="cd20071">
    <property type="entry name" value="SET_SMYD"/>
    <property type="match status" value="1"/>
</dbReference>
<evidence type="ECO:0000313" key="3">
    <source>
        <dbReference type="EMBL" id="KAK4459321.1"/>
    </source>
</evidence>
<dbReference type="SMART" id="SM00317">
    <property type="entry name" value="SET"/>
    <property type="match status" value="1"/>
</dbReference>
<accession>A0AAV9HJV3</accession>
<dbReference type="InterPro" id="IPR053185">
    <property type="entry name" value="SET_domain_protein"/>
</dbReference>
<dbReference type="InterPro" id="IPR001214">
    <property type="entry name" value="SET_dom"/>
</dbReference>